<dbReference type="AlphaFoldDB" id="A0A238VVM6"/>
<dbReference type="OrthoDB" id="1115230at2"/>
<dbReference type="Proteomes" id="UP000198384">
    <property type="component" value="Unassembled WGS sequence"/>
</dbReference>
<sequence>MKKLGILLMIITLFVSCDKGNQKKTFKEANGRINNLLIVMKNSEWAGEIGDELRKIIAEPVVGLPQPEAQFEVTQVPLDNFSSMFKATRSILNVGITGEDSFTVASEVYASPQKIITITGKTKEGLINEIKKNSQKIITIFKSADLESVRRRILKQYWNPENIETFEKQGYNLTIPRNYKKVEDNGEFVWYRYHLNGGNSMELFAYSVPITSEDDENGNNIVAIRNAFGKKNIPGQIEDSYMITEEAYTPHIFEVEVDGKKAFEARGKWEVKNVYMAGPFLSYSVVDKKNNRIVVVEGLTFAPGINKRDYMFELEAILKTLKIE</sequence>
<dbReference type="EMBL" id="FZNT01000002">
    <property type="protein sequence ID" value="SNR38375.1"/>
    <property type="molecule type" value="Genomic_DNA"/>
</dbReference>
<gene>
    <name evidence="1" type="ORF">SAMN06265371_102155</name>
</gene>
<evidence type="ECO:0008006" key="3">
    <source>
        <dbReference type="Google" id="ProtNLM"/>
    </source>
</evidence>
<dbReference type="RefSeq" id="WP_089380364.1">
    <property type="nucleotide sequence ID" value="NZ_FZNT01000002.1"/>
</dbReference>
<protein>
    <recommendedName>
        <fullName evidence="3">DUF4837 domain-containing protein</fullName>
    </recommendedName>
</protein>
<keyword evidence="2" id="KW-1185">Reference proteome</keyword>
<evidence type="ECO:0000313" key="2">
    <source>
        <dbReference type="Proteomes" id="UP000198384"/>
    </source>
</evidence>
<name>A0A238VVM6_9FLAO</name>
<accession>A0A238VVM6</accession>
<evidence type="ECO:0000313" key="1">
    <source>
        <dbReference type="EMBL" id="SNR38375.1"/>
    </source>
</evidence>
<dbReference type="InterPro" id="IPR032286">
    <property type="entry name" value="DUF4837"/>
</dbReference>
<organism evidence="1 2">
    <name type="scientific">Lutibacter agarilyticus</name>
    <dbReference type="NCBI Taxonomy" id="1109740"/>
    <lineage>
        <taxon>Bacteria</taxon>
        <taxon>Pseudomonadati</taxon>
        <taxon>Bacteroidota</taxon>
        <taxon>Flavobacteriia</taxon>
        <taxon>Flavobacteriales</taxon>
        <taxon>Flavobacteriaceae</taxon>
        <taxon>Lutibacter</taxon>
    </lineage>
</organism>
<dbReference type="PROSITE" id="PS51257">
    <property type="entry name" value="PROKAR_LIPOPROTEIN"/>
    <property type="match status" value="1"/>
</dbReference>
<reference evidence="1 2" key="1">
    <citation type="submission" date="2017-06" db="EMBL/GenBank/DDBJ databases">
        <authorList>
            <person name="Kim H.J."/>
            <person name="Triplett B.A."/>
        </authorList>
    </citation>
    <scope>NUCLEOTIDE SEQUENCE [LARGE SCALE GENOMIC DNA]</scope>
    <source>
        <strain evidence="1 2">DSM 29150</strain>
    </source>
</reference>
<proteinExistence type="predicted"/>
<dbReference type="Pfam" id="PF16125">
    <property type="entry name" value="DUF4837"/>
    <property type="match status" value="1"/>
</dbReference>